<dbReference type="EMBL" id="VTPC01091235">
    <property type="protein sequence ID" value="KAF2879060.1"/>
    <property type="molecule type" value="Genomic_DNA"/>
</dbReference>
<accession>A0A8K0FVR7</accession>
<dbReference type="Gene3D" id="3.30.70.330">
    <property type="match status" value="2"/>
</dbReference>
<name>A0A8K0FVR7_IGNLU</name>
<dbReference type="GO" id="GO:0003723">
    <property type="term" value="F:RNA binding"/>
    <property type="evidence" value="ECO:0007669"/>
    <property type="project" value="UniProtKB-UniRule"/>
</dbReference>
<protein>
    <recommendedName>
        <fullName evidence="3">RRM domain-containing protein</fullName>
    </recommendedName>
</protein>
<dbReference type="Proteomes" id="UP000801492">
    <property type="component" value="Unassembled WGS sequence"/>
</dbReference>
<evidence type="ECO:0000256" key="2">
    <source>
        <dbReference type="PROSITE-ProRule" id="PRU00176"/>
    </source>
</evidence>
<dbReference type="AlphaFoldDB" id="A0A8K0FVR7"/>
<feature type="domain" description="RRM" evidence="3">
    <location>
        <begin position="144"/>
        <end position="226"/>
    </location>
</feature>
<dbReference type="InterPro" id="IPR000504">
    <property type="entry name" value="RRM_dom"/>
</dbReference>
<keyword evidence="5" id="KW-1185">Reference proteome</keyword>
<dbReference type="InterPro" id="IPR012677">
    <property type="entry name" value="Nucleotide-bd_a/b_plait_sf"/>
</dbReference>
<dbReference type="SMART" id="SM00360">
    <property type="entry name" value="RRM"/>
    <property type="match status" value="2"/>
</dbReference>
<gene>
    <name evidence="4" type="ORF">ILUMI_27113</name>
</gene>
<feature type="domain" description="RRM" evidence="3">
    <location>
        <begin position="63"/>
        <end position="142"/>
    </location>
</feature>
<dbReference type="PROSITE" id="PS50102">
    <property type="entry name" value="RRM"/>
    <property type="match status" value="2"/>
</dbReference>
<dbReference type="SUPFAM" id="SSF54928">
    <property type="entry name" value="RNA-binding domain, RBD"/>
    <property type="match status" value="2"/>
</dbReference>
<organism evidence="4 5">
    <name type="scientific">Ignelater luminosus</name>
    <name type="common">Cucubano</name>
    <name type="synonym">Pyrophorus luminosus</name>
    <dbReference type="NCBI Taxonomy" id="2038154"/>
    <lineage>
        <taxon>Eukaryota</taxon>
        <taxon>Metazoa</taxon>
        <taxon>Ecdysozoa</taxon>
        <taxon>Arthropoda</taxon>
        <taxon>Hexapoda</taxon>
        <taxon>Insecta</taxon>
        <taxon>Pterygota</taxon>
        <taxon>Neoptera</taxon>
        <taxon>Endopterygota</taxon>
        <taxon>Coleoptera</taxon>
        <taxon>Polyphaga</taxon>
        <taxon>Elateriformia</taxon>
        <taxon>Elateroidea</taxon>
        <taxon>Elateridae</taxon>
        <taxon>Agrypninae</taxon>
        <taxon>Pyrophorini</taxon>
        <taxon>Ignelater</taxon>
    </lineage>
</organism>
<keyword evidence="1 2" id="KW-0694">RNA-binding</keyword>
<dbReference type="Pfam" id="PF00076">
    <property type="entry name" value="RRM_1"/>
    <property type="match status" value="1"/>
</dbReference>
<evidence type="ECO:0000259" key="3">
    <source>
        <dbReference type="PROSITE" id="PS50102"/>
    </source>
</evidence>
<evidence type="ECO:0000313" key="4">
    <source>
        <dbReference type="EMBL" id="KAF2879060.1"/>
    </source>
</evidence>
<dbReference type="OrthoDB" id="3800936at2759"/>
<evidence type="ECO:0000256" key="1">
    <source>
        <dbReference type="ARBA" id="ARBA00022884"/>
    </source>
</evidence>
<dbReference type="PANTHER" id="PTHR21245">
    <property type="entry name" value="HETEROGENEOUS NUCLEAR RIBONUCLEOPROTEIN"/>
    <property type="match status" value="1"/>
</dbReference>
<reference evidence="4" key="1">
    <citation type="submission" date="2019-08" db="EMBL/GenBank/DDBJ databases">
        <title>The genome of the North American firefly Photinus pyralis.</title>
        <authorList>
            <consortium name="Photinus pyralis genome working group"/>
            <person name="Fallon T.R."/>
            <person name="Sander Lower S.E."/>
            <person name="Weng J.-K."/>
        </authorList>
    </citation>
    <scope>NUCLEOTIDE SEQUENCE</scope>
    <source>
        <strain evidence="4">TRF0915ILg1</strain>
        <tissue evidence="4">Whole body</tissue>
    </source>
</reference>
<comment type="caution">
    <text evidence="4">The sequence shown here is derived from an EMBL/GenBank/DDBJ whole genome shotgun (WGS) entry which is preliminary data.</text>
</comment>
<proteinExistence type="predicted"/>
<dbReference type="InterPro" id="IPR035979">
    <property type="entry name" value="RBD_domain_sf"/>
</dbReference>
<sequence>MEQNRKKTERSTCAISYLETNVSNVTWRLQYLSRCTGYPIHNLKYLRKVGPRIGDENPPERGSEVFAHRLPADALEDELYWFFSLGGKIYDMRLMLRPSGFANRGFAFVRYCNPEQARQAMELLNQVDFRPCVRIVLEKSLENNRLFVSGVPLMKTKKDIWEELLNIGMEGIVDVIVYKSHRSYYNNRGFIFIEFESHEKASDTRREFVDNLELWNKQVILDWAEPLKRVDPEVMAKVN</sequence>
<dbReference type="FunFam" id="3.30.70.330:FF:000022">
    <property type="entry name" value="APOBEC1 complementation factor isoform X1"/>
    <property type="match status" value="1"/>
</dbReference>
<evidence type="ECO:0000313" key="5">
    <source>
        <dbReference type="Proteomes" id="UP000801492"/>
    </source>
</evidence>